<dbReference type="InterPro" id="IPR052955">
    <property type="entry name" value="UPF0703_membrane_permease"/>
</dbReference>
<dbReference type="InterPro" id="IPR048447">
    <property type="entry name" value="DUF1980_C"/>
</dbReference>
<keyword evidence="2" id="KW-1133">Transmembrane helix</keyword>
<dbReference type="AlphaFoldDB" id="A0A0L6TWW3"/>
<feature type="transmembrane region" description="Helical" evidence="2">
    <location>
        <begin position="74"/>
        <end position="92"/>
    </location>
</feature>
<feature type="domain" description="DUF1980" evidence="3">
    <location>
        <begin position="11"/>
        <end position="93"/>
    </location>
</feature>
<dbReference type="PANTHER" id="PTHR40047:SF1">
    <property type="entry name" value="UPF0703 PROTEIN YCGQ"/>
    <property type="match status" value="1"/>
</dbReference>
<evidence type="ECO:0000256" key="1">
    <source>
        <dbReference type="SAM" id="MobiDB-lite"/>
    </source>
</evidence>
<feature type="transmembrane region" description="Helical" evidence="2">
    <location>
        <begin position="40"/>
        <end position="62"/>
    </location>
</feature>
<feature type="region of interest" description="Disordered" evidence="1">
    <location>
        <begin position="105"/>
        <end position="130"/>
    </location>
</feature>
<evidence type="ECO:0008006" key="7">
    <source>
        <dbReference type="Google" id="ProtNLM"/>
    </source>
</evidence>
<feature type="transmembrane region" description="Helical" evidence="2">
    <location>
        <begin position="9"/>
        <end position="28"/>
    </location>
</feature>
<dbReference type="RefSeq" id="WP_050741366.1">
    <property type="nucleotide sequence ID" value="NZ_LGYO01000044.1"/>
</dbReference>
<comment type="caution">
    <text evidence="5">The sequence shown here is derived from an EMBL/GenBank/DDBJ whole genome shotgun (WGS) entry which is preliminary data.</text>
</comment>
<evidence type="ECO:0000259" key="3">
    <source>
        <dbReference type="Pfam" id="PF09323"/>
    </source>
</evidence>
<dbReference type="InterPro" id="IPR048493">
    <property type="entry name" value="DUF1980_N"/>
</dbReference>
<protein>
    <recommendedName>
        <fullName evidence="7">TIGR03943 family protein</fullName>
    </recommendedName>
</protein>
<keyword evidence="6" id="KW-1185">Reference proteome</keyword>
<dbReference type="Pfam" id="PF09323">
    <property type="entry name" value="DUF1980"/>
    <property type="match status" value="1"/>
</dbReference>
<reference evidence="6" key="1">
    <citation type="submission" date="2015-07" db="EMBL/GenBank/DDBJ databases">
        <title>Draft genome sequence of Acetobacterium bakii DSM 8293, a potential psychrophilic chemical producer through syngas fermentation.</title>
        <authorList>
            <person name="Song Y."/>
            <person name="Hwang S."/>
            <person name="Cho B.-K."/>
        </authorList>
    </citation>
    <scope>NUCLEOTIDE SEQUENCE [LARGE SCALE GENOMIC DNA]</scope>
    <source>
        <strain evidence="6">DSM 8239</strain>
    </source>
</reference>
<gene>
    <name evidence="5" type="ORF">AKG39_15775</name>
</gene>
<dbReference type="EMBL" id="LGYO01000044">
    <property type="protein sequence ID" value="KNZ40761.1"/>
    <property type="molecule type" value="Genomic_DNA"/>
</dbReference>
<keyword evidence="2" id="KW-0812">Transmembrane</keyword>
<evidence type="ECO:0000313" key="5">
    <source>
        <dbReference type="EMBL" id="KNZ40761.1"/>
    </source>
</evidence>
<dbReference type="InterPro" id="IPR015402">
    <property type="entry name" value="DUF1980"/>
</dbReference>
<dbReference type="PROSITE" id="PS51257">
    <property type="entry name" value="PROKAR_LIPOPROTEIN"/>
    <property type="match status" value="1"/>
</dbReference>
<dbReference type="PANTHER" id="PTHR40047">
    <property type="entry name" value="UPF0703 PROTEIN YCGQ"/>
    <property type="match status" value="1"/>
</dbReference>
<keyword evidence="2" id="KW-0472">Membrane</keyword>
<evidence type="ECO:0000256" key="2">
    <source>
        <dbReference type="SAM" id="Phobius"/>
    </source>
</evidence>
<dbReference type="Pfam" id="PF21537">
    <property type="entry name" value="DUF1980_C"/>
    <property type="match status" value="1"/>
</dbReference>
<feature type="domain" description="DUF1980" evidence="4">
    <location>
        <begin position="130"/>
        <end position="263"/>
    </location>
</feature>
<evidence type="ECO:0000313" key="6">
    <source>
        <dbReference type="Proteomes" id="UP000036873"/>
    </source>
</evidence>
<dbReference type="STRING" id="52689.AKG39_15775"/>
<dbReference type="Proteomes" id="UP000036873">
    <property type="component" value="Unassembled WGS sequence"/>
</dbReference>
<feature type="compositionally biased region" description="Low complexity" evidence="1">
    <location>
        <begin position="120"/>
        <end position="129"/>
    </location>
</feature>
<organism evidence="5 6">
    <name type="scientific">Acetobacterium bakii</name>
    <dbReference type="NCBI Taxonomy" id="52689"/>
    <lineage>
        <taxon>Bacteria</taxon>
        <taxon>Bacillati</taxon>
        <taxon>Bacillota</taxon>
        <taxon>Clostridia</taxon>
        <taxon>Eubacteriales</taxon>
        <taxon>Eubacteriaceae</taxon>
        <taxon>Acetobacterium</taxon>
    </lineage>
</organism>
<dbReference type="NCBIfam" id="TIGR03943">
    <property type="entry name" value="TIGR03943 family putative permease subunit"/>
    <property type="match status" value="1"/>
</dbReference>
<proteinExistence type="predicted"/>
<sequence>MGRKINKEAVIQFFILISMACLLIYVMLSRKVNYYVHPRFYIGLWISIVILILFAISLISKIKKARHNVNSRHYLIFIIPLMAALIFPPAGVSGKDMNMAESSLSASTSEKQADENIDPESSTETATEESVVREDASKKYEQYEVAGVIVIGDDIFSDWFFDVYDHIDNFVGKKYQYLAQVYSMKDFKADQFLAGRHFMVCCAADLAGYGMVCESDIRSKLTDDEWITVTGTITAYQYNGYAVPMLTDVTITEAETPEVEYIYFNNY</sequence>
<evidence type="ECO:0000259" key="4">
    <source>
        <dbReference type="Pfam" id="PF21537"/>
    </source>
</evidence>
<accession>A0A0L6TWW3</accession>
<dbReference type="OrthoDB" id="9770408at2"/>
<name>A0A0L6TWW3_9FIRM</name>